<keyword evidence="2" id="KW-1185">Reference proteome</keyword>
<dbReference type="EMBL" id="CYGY02000075">
    <property type="protein sequence ID" value="SIT50167.1"/>
    <property type="molecule type" value="Genomic_DNA"/>
</dbReference>
<evidence type="ECO:0000313" key="1">
    <source>
        <dbReference type="EMBL" id="SIT50167.1"/>
    </source>
</evidence>
<comment type="caution">
    <text evidence="1">The sequence shown here is derived from an EMBL/GenBank/DDBJ whole genome shotgun (WGS) entry which is preliminary data.</text>
</comment>
<sequence>MTGVADNGDTVELHIDSSPSKSATILIKGDRTGFPPKSIACSYELEPIQKGALESPIVKIKFNDRQTMTIACDPLSDNCHADGYPTIGGTSFSILWRINRTDAQSVRVKTRALH</sequence>
<protein>
    <submittedName>
        <fullName evidence="1">Uncharacterized protein</fullName>
    </submittedName>
</protein>
<accession>A0A1N7ST92</accession>
<gene>
    <name evidence="1" type="ORF">BN2476_750110</name>
</gene>
<dbReference type="AlphaFoldDB" id="A0A1N7ST92"/>
<dbReference type="Proteomes" id="UP000195569">
    <property type="component" value="Unassembled WGS sequence"/>
</dbReference>
<proteinExistence type="predicted"/>
<evidence type="ECO:0000313" key="2">
    <source>
        <dbReference type="Proteomes" id="UP000195569"/>
    </source>
</evidence>
<reference evidence="1" key="1">
    <citation type="submission" date="2016-12" db="EMBL/GenBank/DDBJ databases">
        <authorList>
            <person name="Moulin L."/>
        </authorList>
    </citation>
    <scope>NUCLEOTIDE SEQUENCE [LARGE SCALE GENOMIC DNA]</scope>
    <source>
        <strain evidence="1">STM 7183</strain>
    </source>
</reference>
<organism evidence="1 2">
    <name type="scientific">Paraburkholderia piptadeniae</name>
    <dbReference type="NCBI Taxonomy" id="1701573"/>
    <lineage>
        <taxon>Bacteria</taxon>
        <taxon>Pseudomonadati</taxon>
        <taxon>Pseudomonadota</taxon>
        <taxon>Betaproteobacteria</taxon>
        <taxon>Burkholderiales</taxon>
        <taxon>Burkholderiaceae</taxon>
        <taxon>Paraburkholderia</taxon>
    </lineage>
</organism>
<name>A0A1N7ST92_9BURK</name>